<evidence type="ECO:0000313" key="14">
    <source>
        <dbReference type="Proteomes" id="UP000614601"/>
    </source>
</evidence>
<organism evidence="13 14">
    <name type="scientific">Bursaphelenchus okinawaensis</name>
    <dbReference type="NCBI Taxonomy" id="465554"/>
    <lineage>
        <taxon>Eukaryota</taxon>
        <taxon>Metazoa</taxon>
        <taxon>Ecdysozoa</taxon>
        <taxon>Nematoda</taxon>
        <taxon>Chromadorea</taxon>
        <taxon>Rhabditida</taxon>
        <taxon>Tylenchina</taxon>
        <taxon>Tylenchomorpha</taxon>
        <taxon>Aphelenchoidea</taxon>
        <taxon>Aphelenchoididae</taxon>
        <taxon>Bursaphelenchus</taxon>
    </lineage>
</organism>
<dbReference type="PANTHER" id="PTHR46174">
    <property type="entry name" value="CXXC-TYPE ZINC FINGER PROTEIN 1"/>
    <property type="match status" value="1"/>
</dbReference>
<evidence type="ECO:0000256" key="10">
    <source>
        <dbReference type="PROSITE-ProRule" id="PRU00509"/>
    </source>
</evidence>
<evidence type="ECO:0000256" key="3">
    <source>
        <dbReference type="ARBA" id="ARBA00022771"/>
    </source>
</evidence>
<keyword evidence="8" id="KW-0539">Nucleus</keyword>
<evidence type="ECO:0000256" key="11">
    <source>
        <dbReference type="SAM" id="MobiDB-lite"/>
    </source>
</evidence>
<dbReference type="OrthoDB" id="419183at2759"/>
<keyword evidence="3 10" id="KW-0863">Zinc-finger</keyword>
<proteinExistence type="predicted"/>
<keyword evidence="2" id="KW-0479">Metal-binding</keyword>
<reference evidence="13" key="1">
    <citation type="submission" date="2020-09" db="EMBL/GenBank/DDBJ databases">
        <authorList>
            <person name="Kikuchi T."/>
        </authorList>
    </citation>
    <scope>NUCLEOTIDE SEQUENCE</scope>
    <source>
        <strain evidence="13">SH1</strain>
    </source>
</reference>
<evidence type="ECO:0000256" key="8">
    <source>
        <dbReference type="ARBA" id="ARBA00023242"/>
    </source>
</evidence>
<evidence type="ECO:0000259" key="12">
    <source>
        <dbReference type="PROSITE" id="PS51058"/>
    </source>
</evidence>
<dbReference type="InterPro" id="IPR037869">
    <property type="entry name" value="Spp1/CFP1"/>
</dbReference>
<dbReference type="InterPro" id="IPR022056">
    <property type="entry name" value="CpG-bd_C"/>
</dbReference>
<dbReference type="AlphaFoldDB" id="A0A811KPD8"/>
<evidence type="ECO:0000256" key="2">
    <source>
        <dbReference type="ARBA" id="ARBA00022723"/>
    </source>
</evidence>
<dbReference type="GO" id="GO:0008270">
    <property type="term" value="F:zinc ion binding"/>
    <property type="evidence" value="ECO:0007669"/>
    <property type="project" value="UniProtKB-KW"/>
</dbReference>
<dbReference type="GO" id="GO:0003677">
    <property type="term" value="F:DNA binding"/>
    <property type="evidence" value="ECO:0007669"/>
    <property type="project" value="UniProtKB-KW"/>
</dbReference>
<dbReference type="PANTHER" id="PTHR46174:SF1">
    <property type="entry name" value="CXXC-TYPE ZINC FINGER PROTEIN 1"/>
    <property type="match status" value="1"/>
</dbReference>
<feature type="compositionally biased region" description="Basic residues" evidence="11">
    <location>
        <begin position="77"/>
        <end position="100"/>
    </location>
</feature>
<evidence type="ECO:0000256" key="6">
    <source>
        <dbReference type="ARBA" id="ARBA00023125"/>
    </source>
</evidence>
<sequence length="456" mass="52662">MSSDPISHYTFPSTSMLTELASRSKTKCGDCIGCLRQNNCEKCLNCIAKRPCLKRLCVQTQIILEANGRHEDEIPKSKKPQKKIGRPKKAPHERKPRKRSTTTSSQPKERKLRNQKQQKVTVISKEEDKVPRHCYGPKCDKAARFGSKYCSDECGQNLARKRIALLLPKRVQEHYEQSPMWKVETDEKVAILMKEQDNINERMKIMTDCAQNLELYFATLATGQPVHQRQQQQDEDPSFVHNCMVCGVELPVRSLPKHVQRCFVRIEKQSSFGTGHKFGINPHNIMCEKFDKNTKTYCKRLRVICSEHYKDDIGSGFKICGYPLAWTRFKAFPLEEMFLKMDLLEDGMCMTERKNCEAHYMWEQAAAAVIENQRLQMLIRIDEIQDAYRKLAESNAVQRNAITLLMNSTTKHTDIHEGIQEKVGPPKPVHVYKDENQEMIVDVEDDIEGELKGLRV</sequence>
<evidence type="ECO:0000256" key="7">
    <source>
        <dbReference type="ARBA" id="ARBA00023163"/>
    </source>
</evidence>
<comment type="caution">
    <text evidence="13">The sequence shown here is derived from an EMBL/GenBank/DDBJ whole genome shotgun (WGS) entry which is preliminary data.</text>
</comment>
<dbReference type="GO" id="GO:0045893">
    <property type="term" value="P:positive regulation of DNA-templated transcription"/>
    <property type="evidence" value="ECO:0007669"/>
    <property type="project" value="TreeGrafter"/>
</dbReference>
<dbReference type="Proteomes" id="UP000783686">
    <property type="component" value="Unassembled WGS sequence"/>
</dbReference>
<keyword evidence="14" id="KW-1185">Reference proteome</keyword>
<accession>A0A811KPD8</accession>
<dbReference type="EMBL" id="CAJFDH010000003">
    <property type="protein sequence ID" value="CAD5217189.1"/>
    <property type="molecule type" value="Genomic_DNA"/>
</dbReference>
<dbReference type="GO" id="GO:0048188">
    <property type="term" value="C:Set1C/COMPASS complex"/>
    <property type="evidence" value="ECO:0007669"/>
    <property type="project" value="InterPro"/>
</dbReference>
<dbReference type="PROSITE" id="PS51058">
    <property type="entry name" value="ZF_CXXC"/>
    <property type="match status" value="1"/>
</dbReference>
<evidence type="ECO:0000256" key="9">
    <source>
        <dbReference type="ARBA" id="ARBA00023828"/>
    </source>
</evidence>
<gene>
    <name evidence="13" type="ORF">BOKJ2_LOCUS6963</name>
</gene>
<protein>
    <recommendedName>
        <fullName evidence="9">CXXC-type zinc finger protein 1</fullName>
    </recommendedName>
</protein>
<dbReference type="Pfam" id="PF12269">
    <property type="entry name" value="CpG_bind_C"/>
    <property type="match status" value="1"/>
</dbReference>
<evidence type="ECO:0000256" key="4">
    <source>
        <dbReference type="ARBA" id="ARBA00022833"/>
    </source>
</evidence>
<evidence type="ECO:0000313" key="13">
    <source>
        <dbReference type="EMBL" id="CAD5217189.1"/>
    </source>
</evidence>
<dbReference type="EMBL" id="CAJFCW020000003">
    <property type="protein sequence ID" value="CAG9107286.1"/>
    <property type="molecule type" value="Genomic_DNA"/>
</dbReference>
<dbReference type="InterPro" id="IPR002857">
    <property type="entry name" value="Znf_CXXC"/>
</dbReference>
<keyword evidence="7" id="KW-0804">Transcription</keyword>
<keyword evidence="5" id="KW-0805">Transcription regulation</keyword>
<dbReference type="Proteomes" id="UP000614601">
    <property type="component" value="Unassembled WGS sequence"/>
</dbReference>
<keyword evidence="6" id="KW-0238">DNA-binding</keyword>
<feature type="domain" description="CXXC-type" evidence="12">
    <location>
        <begin position="21"/>
        <end position="58"/>
    </location>
</feature>
<comment type="subcellular location">
    <subcellularLocation>
        <location evidence="1">Nucleus</location>
    </subcellularLocation>
</comment>
<keyword evidence="4" id="KW-0862">Zinc</keyword>
<evidence type="ECO:0000256" key="1">
    <source>
        <dbReference type="ARBA" id="ARBA00004123"/>
    </source>
</evidence>
<evidence type="ECO:0000256" key="5">
    <source>
        <dbReference type="ARBA" id="ARBA00023015"/>
    </source>
</evidence>
<feature type="region of interest" description="Disordered" evidence="11">
    <location>
        <begin position="71"/>
        <end position="124"/>
    </location>
</feature>
<name>A0A811KPD8_9BILA</name>